<evidence type="ECO:0000313" key="9">
    <source>
        <dbReference type="EMBL" id="TDG00923.1"/>
    </source>
</evidence>
<accession>A0A4R5KZ63</accession>
<evidence type="ECO:0000256" key="1">
    <source>
        <dbReference type="ARBA" id="ARBA00004651"/>
    </source>
</evidence>
<keyword evidence="3" id="KW-1003">Cell membrane</keyword>
<gene>
    <name evidence="9" type="ORF">E1757_00065</name>
</gene>
<keyword evidence="2 7" id="KW-0813">Transport</keyword>
<feature type="transmembrane region" description="Helical" evidence="7">
    <location>
        <begin position="68"/>
        <end position="93"/>
    </location>
</feature>
<comment type="caution">
    <text evidence="9">The sequence shown here is derived from an EMBL/GenBank/DDBJ whole genome shotgun (WGS) entry which is preliminary data.</text>
</comment>
<dbReference type="Pfam" id="PF00528">
    <property type="entry name" value="BPD_transp_1"/>
    <property type="match status" value="1"/>
</dbReference>
<dbReference type="InterPro" id="IPR000515">
    <property type="entry name" value="MetI-like"/>
</dbReference>
<evidence type="ECO:0000256" key="5">
    <source>
        <dbReference type="ARBA" id="ARBA00022989"/>
    </source>
</evidence>
<dbReference type="InterPro" id="IPR025966">
    <property type="entry name" value="OppC_N"/>
</dbReference>
<feature type="domain" description="ABC transmembrane type-1" evidence="8">
    <location>
        <begin position="66"/>
        <end position="255"/>
    </location>
</feature>
<dbReference type="GO" id="GO:0005886">
    <property type="term" value="C:plasma membrane"/>
    <property type="evidence" value="ECO:0007669"/>
    <property type="project" value="UniProtKB-SubCell"/>
</dbReference>
<dbReference type="PANTHER" id="PTHR43386:SF1">
    <property type="entry name" value="D,D-DIPEPTIDE TRANSPORT SYSTEM PERMEASE PROTEIN DDPC-RELATED"/>
    <property type="match status" value="1"/>
</dbReference>
<proteinExistence type="inferred from homology"/>
<feature type="transmembrane region" description="Helical" evidence="7">
    <location>
        <begin position="233"/>
        <end position="255"/>
    </location>
</feature>
<dbReference type="InterPro" id="IPR035906">
    <property type="entry name" value="MetI-like_sf"/>
</dbReference>
<evidence type="ECO:0000313" key="10">
    <source>
        <dbReference type="Proteomes" id="UP000295636"/>
    </source>
</evidence>
<evidence type="ECO:0000256" key="2">
    <source>
        <dbReference type="ARBA" id="ARBA00022448"/>
    </source>
</evidence>
<dbReference type="GO" id="GO:0055085">
    <property type="term" value="P:transmembrane transport"/>
    <property type="evidence" value="ECO:0007669"/>
    <property type="project" value="InterPro"/>
</dbReference>
<keyword evidence="4 7" id="KW-0812">Transmembrane</keyword>
<sequence length="269" mass="29411">MSGGIIIVIYILVAVFAPVIAPHSPYAGDLADRLKPPAWIEGGQWSHLFGADEQGMDLLSRILYGARISIVIGLLATAISIAIGTVLGLISGYYRGWFDTVVSRFADLLLAFPFLIFAIGMMAFLGPGFNNLILALTFKGWVEFFRIIRGEVMVEKTKEYVEAAKALGRPGIAIMVKEILPNIIHSVVVLGTLRFGYMMIMEASLSFLGLGIQPPTPAWGSMIATGREYMLNAWWVSTIPGIFLVILVLSINLLGEGLRDITDHRLKAK</sequence>
<feature type="transmembrane region" description="Helical" evidence="7">
    <location>
        <begin position="105"/>
        <end position="125"/>
    </location>
</feature>
<evidence type="ECO:0000256" key="4">
    <source>
        <dbReference type="ARBA" id="ARBA00022692"/>
    </source>
</evidence>
<dbReference type="OrthoDB" id="9797472at2"/>
<protein>
    <submittedName>
        <fullName evidence="9">ABC transporter permease</fullName>
    </submittedName>
</protein>
<dbReference type="AlphaFoldDB" id="A0A4R5KZ63"/>
<dbReference type="Pfam" id="PF12911">
    <property type="entry name" value="OppC_N"/>
    <property type="match status" value="1"/>
</dbReference>
<keyword evidence="6 7" id="KW-0472">Membrane</keyword>
<feature type="transmembrane region" description="Helical" evidence="7">
    <location>
        <begin position="7"/>
        <end position="26"/>
    </location>
</feature>
<evidence type="ECO:0000259" key="8">
    <source>
        <dbReference type="PROSITE" id="PS50928"/>
    </source>
</evidence>
<comment type="subcellular location">
    <subcellularLocation>
        <location evidence="1 7">Cell membrane</location>
        <topology evidence="1 7">Multi-pass membrane protein</topology>
    </subcellularLocation>
</comment>
<dbReference type="PANTHER" id="PTHR43386">
    <property type="entry name" value="OLIGOPEPTIDE TRANSPORT SYSTEM PERMEASE PROTEIN APPC"/>
    <property type="match status" value="1"/>
</dbReference>
<name>A0A4R5KZ63_9BACL</name>
<comment type="similarity">
    <text evidence="7">Belongs to the binding-protein-dependent transport system permease family.</text>
</comment>
<dbReference type="InterPro" id="IPR050366">
    <property type="entry name" value="BP-dependent_transpt_permease"/>
</dbReference>
<evidence type="ECO:0000256" key="3">
    <source>
        <dbReference type="ARBA" id="ARBA00022475"/>
    </source>
</evidence>
<organism evidence="9 10">
    <name type="scientific">Paenibacillus piri</name>
    <dbReference type="NCBI Taxonomy" id="2547395"/>
    <lineage>
        <taxon>Bacteria</taxon>
        <taxon>Bacillati</taxon>
        <taxon>Bacillota</taxon>
        <taxon>Bacilli</taxon>
        <taxon>Bacillales</taxon>
        <taxon>Paenibacillaceae</taxon>
        <taxon>Paenibacillus</taxon>
    </lineage>
</organism>
<reference evidence="9 10" key="1">
    <citation type="submission" date="2019-03" db="EMBL/GenBank/DDBJ databases">
        <title>This is whole genome sequence of Paenibacillus sp MS74 strain.</title>
        <authorList>
            <person name="Trinh H.N."/>
        </authorList>
    </citation>
    <scope>NUCLEOTIDE SEQUENCE [LARGE SCALE GENOMIC DNA]</scope>
    <source>
        <strain evidence="9 10">MS74</strain>
    </source>
</reference>
<dbReference type="CDD" id="cd06261">
    <property type="entry name" value="TM_PBP2"/>
    <property type="match status" value="1"/>
</dbReference>
<dbReference type="PROSITE" id="PS50928">
    <property type="entry name" value="ABC_TM1"/>
    <property type="match status" value="1"/>
</dbReference>
<keyword evidence="10" id="KW-1185">Reference proteome</keyword>
<dbReference type="Gene3D" id="1.10.3720.10">
    <property type="entry name" value="MetI-like"/>
    <property type="match status" value="1"/>
</dbReference>
<keyword evidence="5 7" id="KW-1133">Transmembrane helix</keyword>
<evidence type="ECO:0000256" key="7">
    <source>
        <dbReference type="RuleBase" id="RU363032"/>
    </source>
</evidence>
<dbReference type="SUPFAM" id="SSF161098">
    <property type="entry name" value="MetI-like"/>
    <property type="match status" value="1"/>
</dbReference>
<evidence type="ECO:0000256" key="6">
    <source>
        <dbReference type="ARBA" id="ARBA00023136"/>
    </source>
</evidence>
<dbReference type="EMBL" id="SMRT01000001">
    <property type="protein sequence ID" value="TDG00923.1"/>
    <property type="molecule type" value="Genomic_DNA"/>
</dbReference>
<dbReference type="Proteomes" id="UP000295636">
    <property type="component" value="Unassembled WGS sequence"/>
</dbReference>